<feature type="domain" description="Zeta toxin" evidence="3">
    <location>
        <begin position="8"/>
        <end position="154"/>
    </location>
</feature>
<gene>
    <name evidence="4" type="ORF">BCL93_102230</name>
</gene>
<comment type="caution">
    <text evidence="4">The sequence shown here is derived from an EMBL/GenBank/DDBJ whole genome shotgun (WGS) entry which is preliminary data.</text>
</comment>
<name>A0A328XTN8_9GAMM</name>
<dbReference type="Proteomes" id="UP000249700">
    <property type="component" value="Unassembled WGS sequence"/>
</dbReference>
<dbReference type="GO" id="GO:0016301">
    <property type="term" value="F:kinase activity"/>
    <property type="evidence" value="ECO:0007669"/>
    <property type="project" value="InterPro"/>
</dbReference>
<dbReference type="EMBL" id="QLSX01000002">
    <property type="protein sequence ID" value="RAR63491.1"/>
    <property type="molecule type" value="Genomic_DNA"/>
</dbReference>
<evidence type="ECO:0000256" key="1">
    <source>
        <dbReference type="ARBA" id="ARBA00022741"/>
    </source>
</evidence>
<evidence type="ECO:0000259" key="3">
    <source>
        <dbReference type="Pfam" id="PF06414"/>
    </source>
</evidence>
<dbReference type="Gene3D" id="3.40.50.300">
    <property type="entry name" value="P-loop containing nucleotide triphosphate hydrolases"/>
    <property type="match status" value="1"/>
</dbReference>
<dbReference type="InterPro" id="IPR010488">
    <property type="entry name" value="Zeta_toxin_domain"/>
</dbReference>
<protein>
    <submittedName>
        <fullName evidence="4">Zeta toxin</fullName>
    </submittedName>
</protein>
<dbReference type="GO" id="GO:0005524">
    <property type="term" value="F:ATP binding"/>
    <property type="evidence" value="ECO:0007669"/>
    <property type="project" value="UniProtKB-KW"/>
</dbReference>
<dbReference type="SUPFAM" id="SSF52540">
    <property type="entry name" value="P-loop containing nucleoside triphosphate hydrolases"/>
    <property type="match status" value="1"/>
</dbReference>
<evidence type="ECO:0000313" key="4">
    <source>
        <dbReference type="EMBL" id="RAR63491.1"/>
    </source>
</evidence>
<proteinExistence type="predicted"/>
<keyword evidence="1" id="KW-0547">Nucleotide-binding</keyword>
<evidence type="ECO:0000256" key="2">
    <source>
        <dbReference type="ARBA" id="ARBA00022840"/>
    </source>
</evidence>
<dbReference type="Pfam" id="PF06414">
    <property type="entry name" value="Zeta_toxin"/>
    <property type="match status" value="1"/>
</dbReference>
<dbReference type="AlphaFoldDB" id="A0A328XTN8"/>
<dbReference type="InterPro" id="IPR027417">
    <property type="entry name" value="P-loop_NTPase"/>
</dbReference>
<keyword evidence="2" id="KW-0067">ATP-binding</keyword>
<reference evidence="4 5" key="1">
    <citation type="submission" date="2018-06" db="EMBL/GenBank/DDBJ databases">
        <title>Comparative analysis of microorganisms from saline springs in Andes Mountain Range, Colombia.</title>
        <authorList>
            <person name="Rubin E."/>
        </authorList>
    </citation>
    <scope>NUCLEOTIDE SEQUENCE [LARGE SCALE GENOMIC DNA]</scope>
    <source>
        <strain evidence="4 5">USBA-857</strain>
    </source>
</reference>
<sequence length="179" mass="20552">MEGFEGFGSILRIDPDDLRDHFPGYTGNNSWLFQRAVSIVVDKIHDLMLNQRQSFILDGTLSRLGVARKNVQRSLRRGRAVQIFYVYQDPALAWEFVKSREEVEGRNIPLQSFISQFLDVRDVVTQLKEGFGDQLTVDIIIKNNDGSSEEWLSDVQSIEDCLPERYAHEQLDQLFAAEG</sequence>
<organism evidence="4 5">
    <name type="scientific">Onishia taeanensis</name>
    <dbReference type="NCBI Taxonomy" id="284577"/>
    <lineage>
        <taxon>Bacteria</taxon>
        <taxon>Pseudomonadati</taxon>
        <taxon>Pseudomonadota</taxon>
        <taxon>Gammaproteobacteria</taxon>
        <taxon>Oceanospirillales</taxon>
        <taxon>Halomonadaceae</taxon>
        <taxon>Onishia</taxon>
    </lineage>
</organism>
<dbReference type="RefSeq" id="WP_258395963.1">
    <property type="nucleotide sequence ID" value="NZ_QLSX01000002.1"/>
</dbReference>
<evidence type="ECO:0000313" key="5">
    <source>
        <dbReference type="Proteomes" id="UP000249700"/>
    </source>
</evidence>
<accession>A0A328XTN8</accession>